<dbReference type="PANTHER" id="PTHR21443">
    <property type="entry name" value="CONSERVED OLIGOMERIC GOLGI COMPLEX COMPONENT 7"/>
    <property type="match status" value="1"/>
</dbReference>
<keyword evidence="10" id="KW-1185">Reference proteome</keyword>
<evidence type="ECO:0000256" key="2">
    <source>
        <dbReference type="ARBA" id="ARBA00005831"/>
    </source>
</evidence>
<evidence type="ECO:0000256" key="8">
    <source>
        <dbReference type="ARBA" id="ARBA00031345"/>
    </source>
</evidence>
<dbReference type="EMBL" id="JABFTP020000124">
    <property type="protein sequence ID" value="KAL3278696.1"/>
    <property type="molecule type" value="Genomic_DNA"/>
</dbReference>
<dbReference type="PANTHER" id="PTHR21443:SF0">
    <property type="entry name" value="CONSERVED OLIGOMERIC GOLGI COMPLEX SUBUNIT 7"/>
    <property type="match status" value="1"/>
</dbReference>
<sequence length="691" mass="79108">MKLQLYVQQVNNALEETSQEVLQSLPKILRNTRQLQDEAAALQQKMGLVHEEITRIESETGKSINAIEKLDNIKHQLEIAKQGLHESDNWAILVNDLEDMFDNKNIEQISRKFLGMQQSLKLLVNVGDYEERKMQLEGLKNRLEAIASPLIVQAFTSNNSEQSKVYVEIFSSIERLPQLMKYYHKCQKEALLKKWRIILEKDQDECVTYWMHSFYDLLISNWHTQNKWCNQVFTDQLASEVLIDIYIDVLTSIDPSFNDCIDAALKQVNDKLNLLLEVKQTMLQFCNSLNNLMKQTFQGKVDSNKTLLLLQAVFKPFVVYVGKYAAYEQAYLLKKLSTVNCMQEELSDTVQNLGLSVTSVMDIAREAKHRTASVTENCGYCGLLIALRAFFSGYADQYRLALRQIERNKKNVEDWSTFQLCLTLLQNTGDVLLKIKQFEKEITETVLTNLNRKYDNVEYKYLMLNTETRKEFDSLVKCVTEGTKLSLLDQVNNLFVSLCSDIHNTTYQIVLSPISSQLNIVQSAKTWQQFSSSSVHSSDLPDYSLSPQEYITEIGQYLMTLPQHLEPFFFRDNPSLTCALKAVDEEYNIADDTESALAQVFLKLVAKGTCQNFCDKILSICELSNPASRQLSHDIGYLNNVLQDLGLSLSDNLQQLSALLKLSADQYQSQSSGFSARYVASVRQMRNIPSN</sequence>
<dbReference type="Pfam" id="PF10191">
    <property type="entry name" value="COG7"/>
    <property type="match status" value="2"/>
</dbReference>
<keyword evidence="7" id="KW-0472">Membrane</keyword>
<dbReference type="Proteomes" id="UP001516400">
    <property type="component" value="Unassembled WGS sequence"/>
</dbReference>
<evidence type="ECO:0000256" key="3">
    <source>
        <dbReference type="ARBA" id="ARBA00020984"/>
    </source>
</evidence>
<name>A0ABD2NJZ8_9CUCU</name>
<dbReference type="InterPro" id="IPR019335">
    <property type="entry name" value="COG7"/>
</dbReference>
<dbReference type="AlphaFoldDB" id="A0ABD2NJZ8"/>
<evidence type="ECO:0000313" key="9">
    <source>
        <dbReference type="EMBL" id="KAL3278696.1"/>
    </source>
</evidence>
<evidence type="ECO:0000256" key="1">
    <source>
        <dbReference type="ARBA" id="ARBA00004395"/>
    </source>
</evidence>
<comment type="similarity">
    <text evidence="2">Belongs to the COG7 family.</text>
</comment>
<protein>
    <recommendedName>
        <fullName evidence="3">Conserved oligomeric Golgi complex subunit 7</fullName>
    </recommendedName>
    <alternativeName>
        <fullName evidence="8">Component of oligomeric Golgi complex 7</fullName>
    </alternativeName>
</protein>
<organism evidence="9 10">
    <name type="scientific">Cryptolaemus montrouzieri</name>
    <dbReference type="NCBI Taxonomy" id="559131"/>
    <lineage>
        <taxon>Eukaryota</taxon>
        <taxon>Metazoa</taxon>
        <taxon>Ecdysozoa</taxon>
        <taxon>Arthropoda</taxon>
        <taxon>Hexapoda</taxon>
        <taxon>Insecta</taxon>
        <taxon>Pterygota</taxon>
        <taxon>Neoptera</taxon>
        <taxon>Endopterygota</taxon>
        <taxon>Coleoptera</taxon>
        <taxon>Polyphaga</taxon>
        <taxon>Cucujiformia</taxon>
        <taxon>Coccinelloidea</taxon>
        <taxon>Coccinellidae</taxon>
        <taxon>Scymninae</taxon>
        <taxon>Scymnini</taxon>
        <taxon>Cryptolaemus</taxon>
    </lineage>
</organism>
<dbReference type="GO" id="GO:0000139">
    <property type="term" value="C:Golgi membrane"/>
    <property type="evidence" value="ECO:0007669"/>
    <property type="project" value="UniProtKB-SubCell"/>
</dbReference>
<accession>A0ABD2NJZ8</accession>
<evidence type="ECO:0000256" key="7">
    <source>
        <dbReference type="ARBA" id="ARBA00023136"/>
    </source>
</evidence>
<evidence type="ECO:0000256" key="6">
    <source>
        <dbReference type="ARBA" id="ARBA00023034"/>
    </source>
</evidence>
<evidence type="ECO:0000313" key="10">
    <source>
        <dbReference type="Proteomes" id="UP001516400"/>
    </source>
</evidence>
<keyword evidence="4" id="KW-0813">Transport</keyword>
<keyword evidence="6" id="KW-0333">Golgi apparatus</keyword>
<dbReference type="GO" id="GO:0015031">
    <property type="term" value="P:protein transport"/>
    <property type="evidence" value="ECO:0007669"/>
    <property type="project" value="UniProtKB-KW"/>
</dbReference>
<reference evidence="9 10" key="1">
    <citation type="journal article" date="2021" name="BMC Biol.">
        <title>Horizontally acquired antibacterial genes associated with adaptive radiation of ladybird beetles.</title>
        <authorList>
            <person name="Li H.S."/>
            <person name="Tang X.F."/>
            <person name="Huang Y.H."/>
            <person name="Xu Z.Y."/>
            <person name="Chen M.L."/>
            <person name="Du X.Y."/>
            <person name="Qiu B.Y."/>
            <person name="Chen P.T."/>
            <person name="Zhang W."/>
            <person name="Slipinski A."/>
            <person name="Escalona H.E."/>
            <person name="Waterhouse R.M."/>
            <person name="Zwick A."/>
            <person name="Pang H."/>
        </authorList>
    </citation>
    <scope>NUCLEOTIDE SEQUENCE [LARGE SCALE GENOMIC DNA]</scope>
    <source>
        <strain evidence="9">SYSU2018</strain>
    </source>
</reference>
<comment type="caution">
    <text evidence="9">The sequence shown here is derived from an EMBL/GenBank/DDBJ whole genome shotgun (WGS) entry which is preliminary data.</text>
</comment>
<keyword evidence="5" id="KW-0653">Protein transport</keyword>
<evidence type="ECO:0000256" key="4">
    <source>
        <dbReference type="ARBA" id="ARBA00022448"/>
    </source>
</evidence>
<gene>
    <name evidence="9" type="ORF">HHI36_016232</name>
</gene>
<evidence type="ECO:0000256" key="5">
    <source>
        <dbReference type="ARBA" id="ARBA00022927"/>
    </source>
</evidence>
<comment type="subcellular location">
    <subcellularLocation>
        <location evidence="1">Golgi apparatus membrane</location>
        <topology evidence="1">Peripheral membrane protein</topology>
    </subcellularLocation>
</comment>
<proteinExistence type="inferred from homology"/>